<dbReference type="SMART" id="SM00336">
    <property type="entry name" value="BBOX"/>
    <property type="match status" value="2"/>
</dbReference>
<reference evidence="11 12" key="2">
    <citation type="journal article" date="2009" name="PLoS ONE">
        <title>An integrated genetic and cytogenetic map of the cucumber genome.</title>
        <authorList>
            <person name="Ren Y."/>
            <person name="Zhang Z."/>
            <person name="Liu J."/>
            <person name="Staub J.E."/>
            <person name="Han Y."/>
            <person name="Cheng Z."/>
            <person name="Li X."/>
            <person name="Lu J."/>
            <person name="Miao H."/>
            <person name="Kang H."/>
            <person name="Xie B."/>
            <person name="Gu X."/>
            <person name="Wang X."/>
            <person name="Du Y."/>
            <person name="Jin W."/>
            <person name="Huang S."/>
        </authorList>
    </citation>
    <scope>NUCLEOTIDE SEQUENCE [LARGE SCALE GENOMIC DNA]</scope>
    <source>
        <strain evidence="12">cv. 9930</strain>
    </source>
</reference>
<dbReference type="InterPro" id="IPR049808">
    <property type="entry name" value="CONSTANS-like_Bbox1"/>
</dbReference>
<comment type="subcellular location">
    <subcellularLocation>
        <location evidence="1">Nucleus</location>
    </subcellularLocation>
</comment>
<evidence type="ECO:0000313" key="11">
    <source>
        <dbReference type="EMBL" id="KGN43667.1"/>
    </source>
</evidence>
<dbReference type="Pfam" id="PF00643">
    <property type="entry name" value="zf-B_box"/>
    <property type="match status" value="1"/>
</dbReference>
<evidence type="ECO:0000256" key="5">
    <source>
        <dbReference type="ARBA" id="ARBA00022833"/>
    </source>
</evidence>
<dbReference type="GO" id="GO:0009640">
    <property type="term" value="P:photomorphogenesis"/>
    <property type="evidence" value="ECO:0000318"/>
    <property type="project" value="GO_Central"/>
</dbReference>
<sequence length="332" mass="36652">MKIQCDVCSKDEAMLFCTADDAALCSSCDHRLHHQQQPDLLSSNHHRFPLLYPNNNNNNHFPLCDICQERRAFLFCQEDRAILCKDCDVAIHWANQVTRNHQRFLLTGVKLSSAAAFSLSSLPNSNSHLVGANNVSSTPVSHSPSVAESSTATASAAHGCGSMNGVAEYLIEPLPEWHFEEFLDSSSTTTTNAPPPHPLAFSKSDDGDCIFPFVDAVVELEITTDSLSLEHWRISTSVDVLPLCSLLIRYEVEMEKRNECSSDSDSGGDSTLVDTIKMFLKSPAFHCNGRPFALGILFVCLLTILNKKEVCSSISFLSFIPYYILLNIVCVD</sequence>
<evidence type="ECO:0000256" key="7">
    <source>
        <dbReference type="ARBA" id="ARBA00023163"/>
    </source>
</evidence>
<protein>
    <recommendedName>
        <fullName evidence="10">B box-type domain-containing protein</fullName>
    </recommendedName>
</protein>
<dbReference type="GO" id="GO:0008270">
    <property type="term" value="F:zinc ion binding"/>
    <property type="evidence" value="ECO:0007669"/>
    <property type="project" value="UniProtKB-KW"/>
</dbReference>
<dbReference type="PANTHER" id="PTHR31832:SF92">
    <property type="entry name" value="B BOX-TYPE DOMAIN-CONTAINING PROTEIN"/>
    <property type="match status" value="1"/>
</dbReference>
<dbReference type="PANTHER" id="PTHR31832">
    <property type="entry name" value="B-BOX ZINC FINGER PROTEIN 22"/>
    <property type="match status" value="1"/>
</dbReference>
<proteinExistence type="predicted"/>
<feature type="domain" description="B box-type" evidence="10">
    <location>
        <begin position="59"/>
        <end position="106"/>
    </location>
</feature>
<dbReference type="Gene3D" id="3.30.160.60">
    <property type="entry name" value="Classic Zinc Finger"/>
    <property type="match status" value="1"/>
</dbReference>
<name>A0A0A0K5U5_CUCSA</name>
<keyword evidence="2" id="KW-0479">Metal-binding</keyword>
<dbReference type="GO" id="GO:0009641">
    <property type="term" value="P:shade avoidance"/>
    <property type="evidence" value="ECO:0007669"/>
    <property type="project" value="EnsemblPlants"/>
</dbReference>
<evidence type="ECO:0000256" key="9">
    <source>
        <dbReference type="PROSITE-ProRule" id="PRU00024"/>
    </source>
</evidence>
<keyword evidence="4 9" id="KW-0863">Zinc-finger</keyword>
<evidence type="ECO:0000256" key="4">
    <source>
        <dbReference type="ARBA" id="ARBA00022771"/>
    </source>
</evidence>
<dbReference type="GO" id="GO:0006355">
    <property type="term" value="P:regulation of DNA-templated transcription"/>
    <property type="evidence" value="ECO:0000318"/>
    <property type="project" value="GO_Central"/>
</dbReference>
<organism evidence="11 12">
    <name type="scientific">Cucumis sativus</name>
    <name type="common">Cucumber</name>
    <dbReference type="NCBI Taxonomy" id="3659"/>
    <lineage>
        <taxon>Eukaryota</taxon>
        <taxon>Viridiplantae</taxon>
        <taxon>Streptophyta</taxon>
        <taxon>Embryophyta</taxon>
        <taxon>Tracheophyta</taxon>
        <taxon>Spermatophyta</taxon>
        <taxon>Magnoliopsida</taxon>
        <taxon>eudicotyledons</taxon>
        <taxon>Gunneridae</taxon>
        <taxon>Pentapetalae</taxon>
        <taxon>rosids</taxon>
        <taxon>fabids</taxon>
        <taxon>Cucurbitales</taxon>
        <taxon>Cucurbitaceae</taxon>
        <taxon>Benincaseae</taxon>
        <taxon>Cucumis</taxon>
    </lineage>
</organism>
<dbReference type="GO" id="GO:0005634">
    <property type="term" value="C:nucleus"/>
    <property type="evidence" value="ECO:0000318"/>
    <property type="project" value="GO_Central"/>
</dbReference>
<keyword evidence="8" id="KW-0539">Nucleus</keyword>
<dbReference type="Gramene" id="KGN43667">
    <property type="protein sequence ID" value="KGN43667"/>
    <property type="gene ID" value="Csa_7G056460"/>
</dbReference>
<evidence type="ECO:0000256" key="2">
    <source>
        <dbReference type="ARBA" id="ARBA00022723"/>
    </source>
</evidence>
<keyword evidence="7" id="KW-0804">Transcription</keyword>
<feature type="domain" description="B box-type" evidence="10">
    <location>
        <begin position="1"/>
        <end position="50"/>
    </location>
</feature>
<gene>
    <name evidence="11" type="ORF">Csa_7G056460</name>
</gene>
<evidence type="ECO:0000313" key="12">
    <source>
        <dbReference type="Proteomes" id="UP000029981"/>
    </source>
</evidence>
<reference evidence="11 12" key="4">
    <citation type="journal article" date="2011" name="BMC Genomics">
        <title>RNA-Seq improves annotation of protein-coding genes in the cucumber genome.</title>
        <authorList>
            <person name="Li Z."/>
            <person name="Zhang Z."/>
            <person name="Yan P."/>
            <person name="Huang S."/>
            <person name="Fei Z."/>
            <person name="Lin K."/>
        </authorList>
    </citation>
    <scope>NUCLEOTIDE SEQUENCE [LARGE SCALE GENOMIC DNA]</scope>
    <source>
        <strain evidence="12">cv. 9930</strain>
    </source>
</reference>
<dbReference type="CDD" id="cd19821">
    <property type="entry name" value="Bbox1_BBX-like"/>
    <property type="match status" value="2"/>
</dbReference>
<evidence type="ECO:0000256" key="1">
    <source>
        <dbReference type="ARBA" id="ARBA00004123"/>
    </source>
</evidence>
<dbReference type="GO" id="GO:0000976">
    <property type="term" value="F:transcription cis-regulatory region binding"/>
    <property type="evidence" value="ECO:0007669"/>
    <property type="project" value="EnsemblPlants"/>
</dbReference>
<dbReference type="GO" id="GO:0010117">
    <property type="term" value="P:photoprotection"/>
    <property type="evidence" value="ECO:0007669"/>
    <property type="project" value="EnsemblPlants"/>
</dbReference>
<dbReference type="Proteomes" id="UP000029981">
    <property type="component" value="Chromosome 7"/>
</dbReference>
<evidence type="ECO:0000256" key="3">
    <source>
        <dbReference type="ARBA" id="ARBA00022737"/>
    </source>
</evidence>
<dbReference type="InterPro" id="IPR051979">
    <property type="entry name" value="B-box_zinc_finger"/>
</dbReference>
<evidence type="ECO:0000259" key="10">
    <source>
        <dbReference type="PROSITE" id="PS50119"/>
    </source>
</evidence>
<dbReference type="eggNOG" id="ENOG502QUWE">
    <property type="taxonomic scope" value="Eukaryota"/>
</dbReference>
<keyword evidence="3" id="KW-0677">Repeat</keyword>
<dbReference type="PROSITE" id="PS50119">
    <property type="entry name" value="ZF_BBOX"/>
    <property type="match status" value="2"/>
</dbReference>
<keyword evidence="6" id="KW-0805">Transcription regulation</keyword>
<dbReference type="InterPro" id="IPR000315">
    <property type="entry name" value="Znf_B-box"/>
</dbReference>
<dbReference type="AlphaFoldDB" id="A0A0A0K5U5"/>
<dbReference type="GO" id="GO:1905157">
    <property type="term" value="P:positive regulation of photosynthesis"/>
    <property type="evidence" value="ECO:0007669"/>
    <property type="project" value="EnsemblPlants"/>
</dbReference>
<dbReference type="EMBL" id="CM002928">
    <property type="protein sequence ID" value="KGN43667.1"/>
    <property type="molecule type" value="Genomic_DNA"/>
</dbReference>
<keyword evidence="12" id="KW-1185">Reference proteome</keyword>
<reference evidence="11 12" key="3">
    <citation type="journal article" date="2010" name="BMC Genomics">
        <title>Transcriptome sequencing and comparative analysis of cucumber flowers with different sex types.</title>
        <authorList>
            <person name="Guo S."/>
            <person name="Zheng Y."/>
            <person name="Joung J.G."/>
            <person name="Liu S."/>
            <person name="Zhang Z."/>
            <person name="Crasta O.R."/>
            <person name="Sobral B.W."/>
            <person name="Xu Y."/>
            <person name="Huang S."/>
            <person name="Fei Z."/>
        </authorList>
    </citation>
    <scope>NUCLEOTIDE SEQUENCE [LARGE SCALE GENOMIC DNA]</scope>
    <source>
        <strain evidence="12">cv. 9930</strain>
    </source>
</reference>
<reference evidence="11 12" key="1">
    <citation type="journal article" date="2009" name="Nat. Genet.">
        <title>The genome of the cucumber, Cucumis sativus L.</title>
        <authorList>
            <person name="Huang S."/>
            <person name="Li R."/>
            <person name="Zhang Z."/>
            <person name="Li L."/>
            <person name="Gu X."/>
            <person name="Fan W."/>
            <person name="Lucas W.J."/>
            <person name="Wang X."/>
            <person name="Xie B."/>
            <person name="Ni P."/>
            <person name="Ren Y."/>
            <person name="Zhu H."/>
            <person name="Li J."/>
            <person name="Lin K."/>
            <person name="Jin W."/>
            <person name="Fei Z."/>
            <person name="Li G."/>
            <person name="Staub J."/>
            <person name="Kilian A."/>
            <person name="van der Vossen E.A."/>
            <person name="Wu Y."/>
            <person name="Guo J."/>
            <person name="He J."/>
            <person name="Jia Z."/>
            <person name="Ren Y."/>
            <person name="Tian G."/>
            <person name="Lu Y."/>
            <person name="Ruan J."/>
            <person name="Qian W."/>
            <person name="Wang M."/>
            <person name="Huang Q."/>
            <person name="Li B."/>
            <person name="Xuan Z."/>
            <person name="Cao J."/>
            <person name="Asan"/>
            <person name="Wu Z."/>
            <person name="Zhang J."/>
            <person name="Cai Q."/>
            <person name="Bai Y."/>
            <person name="Zhao B."/>
            <person name="Han Y."/>
            <person name="Li Y."/>
            <person name="Li X."/>
            <person name="Wang S."/>
            <person name="Shi Q."/>
            <person name="Liu S."/>
            <person name="Cho W.K."/>
            <person name="Kim J.Y."/>
            <person name="Xu Y."/>
            <person name="Heller-Uszynska K."/>
            <person name="Miao H."/>
            <person name="Cheng Z."/>
            <person name="Zhang S."/>
            <person name="Wu J."/>
            <person name="Yang Y."/>
            <person name="Kang H."/>
            <person name="Li M."/>
            <person name="Liang H."/>
            <person name="Ren X."/>
            <person name="Shi Z."/>
            <person name="Wen M."/>
            <person name="Jian M."/>
            <person name="Yang H."/>
            <person name="Zhang G."/>
            <person name="Yang Z."/>
            <person name="Chen R."/>
            <person name="Liu S."/>
            <person name="Li J."/>
            <person name="Ma L."/>
            <person name="Liu H."/>
            <person name="Zhou Y."/>
            <person name="Zhao J."/>
            <person name="Fang X."/>
            <person name="Li G."/>
            <person name="Fang L."/>
            <person name="Li Y."/>
            <person name="Liu D."/>
            <person name="Zheng H."/>
            <person name="Zhang Y."/>
            <person name="Qin N."/>
            <person name="Li Z."/>
            <person name="Yang G."/>
            <person name="Yang S."/>
            <person name="Bolund L."/>
            <person name="Kristiansen K."/>
            <person name="Zheng H."/>
            <person name="Li S."/>
            <person name="Zhang X."/>
            <person name="Yang H."/>
            <person name="Wang J."/>
            <person name="Sun R."/>
            <person name="Zhang B."/>
            <person name="Jiang S."/>
            <person name="Wang J."/>
            <person name="Du Y."/>
            <person name="Li S."/>
        </authorList>
    </citation>
    <scope>NUCLEOTIDE SEQUENCE [LARGE SCALE GENOMIC DNA]</scope>
    <source>
        <strain evidence="12">cv. 9930</strain>
    </source>
</reference>
<accession>A0A0A0K5U5</accession>
<keyword evidence="5" id="KW-0862">Zinc</keyword>
<evidence type="ECO:0000256" key="6">
    <source>
        <dbReference type="ARBA" id="ARBA00023015"/>
    </source>
</evidence>
<evidence type="ECO:0000256" key="8">
    <source>
        <dbReference type="ARBA" id="ARBA00023242"/>
    </source>
</evidence>